<proteinExistence type="inferred from homology"/>
<dbReference type="Pfam" id="PF13561">
    <property type="entry name" value="adh_short_C2"/>
    <property type="match status" value="1"/>
</dbReference>
<dbReference type="PANTHER" id="PTHR42879">
    <property type="entry name" value="3-OXOACYL-(ACYL-CARRIER-PROTEIN) REDUCTASE"/>
    <property type="match status" value="1"/>
</dbReference>
<dbReference type="PRINTS" id="PR00081">
    <property type="entry name" value="GDHRDH"/>
</dbReference>
<reference evidence="3" key="1">
    <citation type="journal article" date="2019" name="Int. J. Syst. Evol. Microbiol.">
        <title>The Global Catalogue of Microorganisms (GCM) 10K type strain sequencing project: providing services to taxonomists for standard genome sequencing and annotation.</title>
        <authorList>
            <consortium name="The Broad Institute Genomics Platform"/>
            <consortium name="The Broad Institute Genome Sequencing Center for Infectious Disease"/>
            <person name="Wu L."/>
            <person name="Ma J."/>
        </authorList>
    </citation>
    <scope>NUCLEOTIDE SEQUENCE [LARGE SCALE GENOMIC DNA]</scope>
    <source>
        <strain evidence="3">JCM 17657</strain>
    </source>
</reference>
<protein>
    <submittedName>
        <fullName evidence="2">SDR family oxidoreductase</fullName>
    </submittedName>
</protein>
<dbReference type="Gene3D" id="3.40.50.720">
    <property type="entry name" value="NAD(P)-binding Rossmann-like Domain"/>
    <property type="match status" value="1"/>
</dbReference>
<dbReference type="Proteomes" id="UP001500610">
    <property type="component" value="Unassembled WGS sequence"/>
</dbReference>
<organism evidence="2 3">
    <name type="scientific">Streptomyces hyderabadensis</name>
    <dbReference type="NCBI Taxonomy" id="598549"/>
    <lineage>
        <taxon>Bacteria</taxon>
        <taxon>Bacillati</taxon>
        <taxon>Actinomycetota</taxon>
        <taxon>Actinomycetes</taxon>
        <taxon>Kitasatosporales</taxon>
        <taxon>Streptomycetaceae</taxon>
        <taxon>Streptomyces</taxon>
    </lineage>
</organism>
<sequence length="256" mass="26041">MDLGLNGHVVAVTAASRGIGAAVARQFAAEGATAVAASRTAPSVGDATPGRILPVKLDLADAEATGRFVPDIVAEHGRLDALVVNTAGPKLGPFLDTTDDDWSAAYDLLLRPAVQLARAGAQQMVEQGSGTIVFLTSTWVRQPAPGGVLSSAFRSAVAAMAKQLASEVAPAGVRVVQVMPGATGTDRMRNIVAAKSAGNGTSEDEEVQKIVKDIPLGRWGSAEEIASSVTFLASPRSSFTTGASLAVDGGAVRSLP</sequence>
<keyword evidence="3" id="KW-1185">Reference proteome</keyword>
<dbReference type="PANTHER" id="PTHR42879:SF6">
    <property type="entry name" value="NADPH-DEPENDENT REDUCTASE BACG"/>
    <property type="match status" value="1"/>
</dbReference>
<dbReference type="RefSeq" id="WP_226029103.1">
    <property type="nucleotide sequence ID" value="NZ_BAABIV010000002.1"/>
</dbReference>
<evidence type="ECO:0000313" key="2">
    <source>
        <dbReference type="EMBL" id="GAA4970982.1"/>
    </source>
</evidence>
<name>A0ABP9HHQ6_9ACTN</name>
<evidence type="ECO:0000313" key="3">
    <source>
        <dbReference type="Proteomes" id="UP001500610"/>
    </source>
</evidence>
<dbReference type="InterPro" id="IPR036291">
    <property type="entry name" value="NAD(P)-bd_dom_sf"/>
</dbReference>
<comment type="caution">
    <text evidence="2">The sequence shown here is derived from an EMBL/GenBank/DDBJ whole genome shotgun (WGS) entry which is preliminary data.</text>
</comment>
<comment type="similarity">
    <text evidence="1">Belongs to the short-chain dehydrogenases/reductases (SDR) family.</text>
</comment>
<dbReference type="EMBL" id="BAABIV010000002">
    <property type="protein sequence ID" value="GAA4970982.1"/>
    <property type="molecule type" value="Genomic_DNA"/>
</dbReference>
<gene>
    <name evidence="2" type="ORF">GCM10023257_03750</name>
</gene>
<evidence type="ECO:0000256" key="1">
    <source>
        <dbReference type="ARBA" id="ARBA00006484"/>
    </source>
</evidence>
<dbReference type="SUPFAM" id="SSF51735">
    <property type="entry name" value="NAD(P)-binding Rossmann-fold domains"/>
    <property type="match status" value="1"/>
</dbReference>
<dbReference type="InterPro" id="IPR050259">
    <property type="entry name" value="SDR"/>
</dbReference>
<accession>A0ABP9HHQ6</accession>
<dbReference type="InterPro" id="IPR002347">
    <property type="entry name" value="SDR_fam"/>
</dbReference>